<gene>
    <name evidence="8" type="ORF">SAMN05216233_102403</name>
</gene>
<dbReference type="Gene3D" id="1.10.10.1590">
    <property type="entry name" value="NADH-quinone oxidoreductase subunit E"/>
    <property type="match status" value="1"/>
</dbReference>
<comment type="cofactor">
    <cofactor evidence="7">
        <name>[2Fe-2S] cluster</name>
        <dbReference type="ChEBI" id="CHEBI:190135"/>
    </cofactor>
    <text evidence="7">Binds 1 [2Fe-2S] cluster.</text>
</comment>
<dbReference type="InterPro" id="IPR002023">
    <property type="entry name" value="NuoE-like"/>
</dbReference>
<comment type="cofactor">
    <cofactor evidence="6">
        <name>[2Fe-2S] cluster</name>
        <dbReference type="ChEBI" id="CHEBI:190135"/>
    </cofactor>
</comment>
<evidence type="ECO:0000256" key="4">
    <source>
        <dbReference type="ARBA" id="ARBA00023004"/>
    </source>
</evidence>
<feature type="binding site" evidence="7">
    <location>
        <position position="91"/>
    </location>
    <ligand>
        <name>[2Fe-2S] cluster</name>
        <dbReference type="ChEBI" id="CHEBI:190135"/>
    </ligand>
</feature>
<dbReference type="Proteomes" id="UP000198870">
    <property type="component" value="Unassembled WGS sequence"/>
</dbReference>
<keyword evidence="4 7" id="KW-0408">Iron</keyword>
<name>A0A1G5C627_9BACT</name>
<dbReference type="AlphaFoldDB" id="A0A1G5C627"/>
<keyword evidence="9" id="KW-1185">Reference proteome</keyword>
<sequence>MTSVQAKLSPNAVKEIQSICQSFGNDKGELINILHKSQDFCGYLPPDVQEVIAEELDIPVSTVYGVVTFYSLFVMEPRGKHHISICTGTACFVKGAMDVMDEFKLLLGIDLGETTPDGKFSMDSLRCIGACGLAPVVMVGEKIYGRVTPDDVINILDDYKDDK</sequence>
<dbReference type="InterPro" id="IPR036249">
    <property type="entry name" value="Thioredoxin-like_sf"/>
</dbReference>
<dbReference type="PIRSF" id="PIRSF000216">
    <property type="entry name" value="NADH_DH_24kDa"/>
    <property type="match status" value="1"/>
</dbReference>
<evidence type="ECO:0000256" key="1">
    <source>
        <dbReference type="ARBA" id="ARBA00010643"/>
    </source>
</evidence>
<dbReference type="GO" id="GO:0051537">
    <property type="term" value="F:2 iron, 2 sulfur cluster binding"/>
    <property type="evidence" value="ECO:0007669"/>
    <property type="project" value="UniProtKB-KW"/>
</dbReference>
<dbReference type="PANTHER" id="PTHR43342">
    <property type="entry name" value="NADH-QUINONE OXIDOREDUCTASE, E SUBUNIT"/>
    <property type="match status" value="1"/>
</dbReference>
<evidence type="ECO:0000313" key="9">
    <source>
        <dbReference type="Proteomes" id="UP000198870"/>
    </source>
</evidence>
<evidence type="ECO:0000256" key="2">
    <source>
        <dbReference type="ARBA" id="ARBA00022714"/>
    </source>
</evidence>
<evidence type="ECO:0000313" key="8">
    <source>
        <dbReference type="EMBL" id="SCX97893.1"/>
    </source>
</evidence>
<evidence type="ECO:0000256" key="5">
    <source>
        <dbReference type="ARBA" id="ARBA00023014"/>
    </source>
</evidence>
<keyword evidence="3 7" id="KW-0479">Metal-binding</keyword>
<evidence type="ECO:0000256" key="3">
    <source>
        <dbReference type="ARBA" id="ARBA00022723"/>
    </source>
</evidence>
<dbReference type="OrthoDB" id="9807941at2"/>
<dbReference type="SUPFAM" id="SSF52833">
    <property type="entry name" value="Thioredoxin-like"/>
    <property type="match status" value="1"/>
</dbReference>
<dbReference type="InterPro" id="IPR041921">
    <property type="entry name" value="NuoE_N"/>
</dbReference>
<comment type="similarity">
    <text evidence="1">Belongs to the complex I 24 kDa subunit family.</text>
</comment>
<keyword evidence="5 7" id="KW-0411">Iron-sulfur</keyword>
<accession>A0A1G5C627</accession>
<dbReference type="CDD" id="cd03064">
    <property type="entry name" value="TRX_Fd_NuoE"/>
    <property type="match status" value="1"/>
</dbReference>
<dbReference type="GO" id="GO:0016491">
    <property type="term" value="F:oxidoreductase activity"/>
    <property type="evidence" value="ECO:0007669"/>
    <property type="project" value="InterPro"/>
</dbReference>
<dbReference type="GO" id="GO:0046872">
    <property type="term" value="F:metal ion binding"/>
    <property type="evidence" value="ECO:0007669"/>
    <property type="project" value="UniProtKB-KW"/>
</dbReference>
<protein>
    <submittedName>
        <fullName evidence="8">NADH-quinone oxidoreductase subunit E/NADP-reducing hydrogenase subunit HndA</fullName>
    </submittedName>
</protein>
<dbReference type="RefSeq" id="WP_092208933.1">
    <property type="nucleotide sequence ID" value="NZ_FMUX01000002.1"/>
</dbReference>
<feature type="binding site" evidence="7">
    <location>
        <position position="127"/>
    </location>
    <ligand>
        <name>[2Fe-2S] cluster</name>
        <dbReference type="ChEBI" id="CHEBI:190135"/>
    </ligand>
</feature>
<evidence type="ECO:0000256" key="6">
    <source>
        <dbReference type="ARBA" id="ARBA00034078"/>
    </source>
</evidence>
<dbReference type="FunFam" id="3.40.30.10:FF:000015">
    <property type="entry name" value="NADH-quinone oxidoreductase subunit E"/>
    <property type="match status" value="1"/>
</dbReference>
<dbReference type="EMBL" id="FMUX01000002">
    <property type="protein sequence ID" value="SCX97893.1"/>
    <property type="molecule type" value="Genomic_DNA"/>
</dbReference>
<dbReference type="InterPro" id="IPR028431">
    <property type="entry name" value="NADP_DH_HndA-like"/>
</dbReference>
<dbReference type="Pfam" id="PF01257">
    <property type="entry name" value="2Fe-2S_thioredx"/>
    <property type="match status" value="1"/>
</dbReference>
<reference evidence="8 9" key="1">
    <citation type="submission" date="2016-10" db="EMBL/GenBank/DDBJ databases">
        <authorList>
            <person name="de Groot N.N."/>
        </authorList>
    </citation>
    <scope>NUCLEOTIDE SEQUENCE [LARGE SCALE GENOMIC DNA]</scope>
    <source>
        <strain evidence="8 9">AA1</strain>
    </source>
</reference>
<evidence type="ECO:0000256" key="7">
    <source>
        <dbReference type="PIRSR" id="PIRSR000216-1"/>
    </source>
</evidence>
<feature type="binding site" evidence="7">
    <location>
        <position position="86"/>
    </location>
    <ligand>
        <name>[2Fe-2S] cluster</name>
        <dbReference type="ChEBI" id="CHEBI:190135"/>
    </ligand>
</feature>
<feature type="binding site" evidence="7">
    <location>
        <position position="131"/>
    </location>
    <ligand>
        <name>[2Fe-2S] cluster</name>
        <dbReference type="ChEBI" id="CHEBI:190135"/>
    </ligand>
</feature>
<dbReference type="STRING" id="419481.SAMN05216233_102403"/>
<proteinExistence type="inferred from homology"/>
<organism evidence="8 9">
    <name type="scientific">Desulfoluna spongiiphila</name>
    <dbReference type="NCBI Taxonomy" id="419481"/>
    <lineage>
        <taxon>Bacteria</taxon>
        <taxon>Pseudomonadati</taxon>
        <taxon>Thermodesulfobacteriota</taxon>
        <taxon>Desulfobacteria</taxon>
        <taxon>Desulfobacterales</taxon>
        <taxon>Desulfolunaceae</taxon>
        <taxon>Desulfoluna</taxon>
    </lineage>
</organism>
<dbReference type="InterPro" id="IPR042128">
    <property type="entry name" value="NuoE_dom"/>
</dbReference>
<keyword evidence="2 7" id="KW-0001">2Fe-2S</keyword>
<dbReference type="PANTHER" id="PTHR43342:SF2">
    <property type="entry name" value="POTENTIAL NAD-REDUCING HYDROGENASE SUBUNIT"/>
    <property type="match status" value="1"/>
</dbReference>
<dbReference type="Gene3D" id="3.40.30.10">
    <property type="entry name" value="Glutaredoxin"/>
    <property type="match status" value="1"/>
</dbReference>